<keyword evidence="4" id="KW-0271">Exosome</keyword>
<organism evidence="8 9">
    <name type="scientific">Phycomyces blakesleeanus (strain ATCC 8743b / DSM 1359 / FGSC 10004 / NBRC 33097 / NRRL 1555)</name>
    <dbReference type="NCBI Taxonomy" id="763407"/>
    <lineage>
        <taxon>Eukaryota</taxon>
        <taxon>Fungi</taxon>
        <taxon>Fungi incertae sedis</taxon>
        <taxon>Mucoromycota</taxon>
        <taxon>Mucoromycotina</taxon>
        <taxon>Mucoromycetes</taxon>
        <taxon>Mucorales</taxon>
        <taxon>Phycomycetaceae</taxon>
        <taxon>Phycomyces</taxon>
    </lineage>
</organism>
<comment type="subcellular location">
    <subcellularLocation>
        <location evidence="1">Nucleus</location>
    </subcellularLocation>
</comment>
<dbReference type="PANTHER" id="PTHR11953:SF1">
    <property type="entry name" value="EXOSOME COMPLEX COMPONENT RRP46"/>
    <property type="match status" value="1"/>
</dbReference>
<feature type="domain" description="Exoribonuclease phosphorolytic" evidence="6">
    <location>
        <begin position="12"/>
        <end position="132"/>
    </location>
</feature>
<evidence type="ECO:0000256" key="3">
    <source>
        <dbReference type="ARBA" id="ARBA00022552"/>
    </source>
</evidence>
<dbReference type="InterPro" id="IPR050080">
    <property type="entry name" value="RNase_PH"/>
</dbReference>
<reference evidence="9" key="1">
    <citation type="submission" date="2015-06" db="EMBL/GenBank/DDBJ databases">
        <title>Expansion of signal transduction pathways in fungi by whole-genome duplication.</title>
        <authorList>
            <consortium name="DOE Joint Genome Institute"/>
            <person name="Corrochano L.M."/>
            <person name="Kuo A."/>
            <person name="Marcet-Houben M."/>
            <person name="Polaino S."/>
            <person name="Salamov A."/>
            <person name="Villalobos J.M."/>
            <person name="Alvarez M.I."/>
            <person name="Avalos J."/>
            <person name="Benito E.P."/>
            <person name="Benoit I."/>
            <person name="Burger G."/>
            <person name="Camino L.P."/>
            <person name="Canovas D."/>
            <person name="Cerda-Olmedo E."/>
            <person name="Cheng J.-F."/>
            <person name="Dominguez A."/>
            <person name="Elias M."/>
            <person name="Eslava A.P."/>
            <person name="Glaser F."/>
            <person name="Grimwood J."/>
            <person name="Gutierrez G."/>
            <person name="Heitman J."/>
            <person name="Henrissat B."/>
            <person name="Iturriaga E.A."/>
            <person name="Lang B.F."/>
            <person name="Lavin J.L."/>
            <person name="Lee S."/>
            <person name="Li W."/>
            <person name="Lindquist E."/>
            <person name="Lopez-Garcia S."/>
            <person name="Luque E.M."/>
            <person name="Marcos A.T."/>
            <person name="Martin J."/>
            <person name="McCluskey K."/>
            <person name="Medina H.R."/>
            <person name="Miralles-Duran A."/>
            <person name="Miyazaki A."/>
            <person name="Munoz-Torres E."/>
            <person name="Oguiza J.A."/>
            <person name="Ohm R."/>
            <person name="Olmedo M."/>
            <person name="Orejas M."/>
            <person name="Ortiz-Castellanos L."/>
            <person name="Pisabarro A.G."/>
            <person name="Rodriguez-Romero J."/>
            <person name="Ruiz-Herrera J."/>
            <person name="Ruiz-Vazquez R."/>
            <person name="Sanz C."/>
            <person name="Schackwitz W."/>
            <person name="Schmutz J."/>
            <person name="Shahriari M."/>
            <person name="Shelest E."/>
            <person name="Silva-Franco F."/>
            <person name="Soanes D."/>
            <person name="Syed K."/>
            <person name="Tagua V.G."/>
            <person name="Talbot N.J."/>
            <person name="Thon M."/>
            <person name="De vries R.P."/>
            <person name="Wiebenga A."/>
            <person name="Yadav J.S."/>
            <person name="Braun E.L."/>
            <person name="Baker S."/>
            <person name="Garre V."/>
            <person name="Horwitz B."/>
            <person name="Torres-Martinez S."/>
            <person name="Idnurm A."/>
            <person name="Herrera-Estrella A."/>
            <person name="Gabaldon T."/>
            <person name="Grigoriev I.V."/>
        </authorList>
    </citation>
    <scope>NUCLEOTIDE SEQUENCE [LARGE SCALE GENOMIC DNA]</scope>
    <source>
        <strain evidence="9">NRRL 1555(-)</strain>
    </source>
</reference>
<dbReference type="GO" id="GO:0016075">
    <property type="term" value="P:rRNA catabolic process"/>
    <property type="evidence" value="ECO:0007669"/>
    <property type="project" value="TreeGrafter"/>
</dbReference>
<evidence type="ECO:0000259" key="6">
    <source>
        <dbReference type="Pfam" id="PF01138"/>
    </source>
</evidence>
<dbReference type="InterPro" id="IPR036345">
    <property type="entry name" value="ExoRNase_PH_dom2_sf"/>
</dbReference>
<dbReference type="GO" id="GO:0071051">
    <property type="term" value="P:poly(A)-dependent snoRNA 3'-end processing"/>
    <property type="evidence" value="ECO:0007669"/>
    <property type="project" value="TreeGrafter"/>
</dbReference>
<dbReference type="AlphaFoldDB" id="A0A162TJ63"/>
<dbReference type="GO" id="GO:0000176">
    <property type="term" value="C:nuclear exosome (RNase complex)"/>
    <property type="evidence" value="ECO:0007669"/>
    <property type="project" value="UniProtKB-ARBA"/>
</dbReference>
<dbReference type="CDD" id="cd11372">
    <property type="entry name" value="RNase_PH_RRP46"/>
    <property type="match status" value="1"/>
</dbReference>
<feature type="domain" description="Exoribonuclease phosphorolytic" evidence="7">
    <location>
        <begin position="136"/>
        <end position="195"/>
    </location>
</feature>
<evidence type="ECO:0000256" key="5">
    <source>
        <dbReference type="ARBA" id="ARBA00023242"/>
    </source>
</evidence>
<protein>
    <submittedName>
        <fullName evidence="8">Uncharacterized protein</fullName>
    </submittedName>
</protein>
<evidence type="ECO:0000313" key="9">
    <source>
        <dbReference type="Proteomes" id="UP000077315"/>
    </source>
</evidence>
<evidence type="ECO:0000313" key="8">
    <source>
        <dbReference type="EMBL" id="OAD69012.1"/>
    </source>
</evidence>
<dbReference type="GO" id="GO:0005730">
    <property type="term" value="C:nucleolus"/>
    <property type="evidence" value="ECO:0007669"/>
    <property type="project" value="TreeGrafter"/>
</dbReference>
<evidence type="ECO:0000256" key="4">
    <source>
        <dbReference type="ARBA" id="ARBA00022835"/>
    </source>
</evidence>
<dbReference type="RefSeq" id="XP_018287052.1">
    <property type="nucleotide sequence ID" value="XM_018439527.1"/>
</dbReference>
<dbReference type="FunCoup" id="A0A162TJ63">
    <property type="interactions" value="218"/>
</dbReference>
<dbReference type="InterPro" id="IPR015847">
    <property type="entry name" value="ExoRNase_PH_dom2"/>
</dbReference>
<evidence type="ECO:0000259" key="7">
    <source>
        <dbReference type="Pfam" id="PF03725"/>
    </source>
</evidence>
<accession>A0A162TJ63</accession>
<dbReference type="InterPro" id="IPR001247">
    <property type="entry name" value="ExoRNase_PH_dom1"/>
</dbReference>
<dbReference type="Gene3D" id="3.30.230.70">
    <property type="entry name" value="GHMP Kinase, N-terminal domain"/>
    <property type="match status" value="1"/>
</dbReference>
<dbReference type="SUPFAM" id="SSF54211">
    <property type="entry name" value="Ribosomal protein S5 domain 2-like"/>
    <property type="match status" value="1"/>
</dbReference>
<dbReference type="EMBL" id="KV440993">
    <property type="protein sequence ID" value="OAD69012.1"/>
    <property type="molecule type" value="Genomic_DNA"/>
</dbReference>
<keyword evidence="9" id="KW-1185">Reference proteome</keyword>
<gene>
    <name evidence="8" type="ORF">PHYBLDRAFT_188549</name>
</gene>
<dbReference type="Proteomes" id="UP000077315">
    <property type="component" value="Unassembled WGS sequence"/>
</dbReference>
<dbReference type="InParanoid" id="A0A162TJ63"/>
<comment type="similarity">
    <text evidence="2">Belongs to the RNase PH family.</text>
</comment>
<dbReference type="SUPFAM" id="SSF55666">
    <property type="entry name" value="Ribonuclease PH domain 2-like"/>
    <property type="match status" value="1"/>
</dbReference>
<dbReference type="VEuPathDB" id="FungiDB:PHYBLDRAFT_188549"/>
<dbReference type="InterPro" id="IPR020568">
    <property type="entry name" value="Ribosomal_Su5_D2-typ_SF"/>
</dbReference>
<dbReference type="Pfam" id="PF03725">
    <property type="entry name" value="RNase_PH_C"/>
    <property type="match status" value="1"/>
</dbReference>
<dbReference type="GO" id="GO:0034475">
    <property type="term" value="P:U4 snRNA 3'-end processing"/>
    <property type="evidence" value="ECO:0007669"/>
    <property type="project" value="TreeGrafter"/>
</dbReference>
<name>A0A162TJ63_PHYB8</name>
<sequence>MVRPDRRTENTQLRAFAASQNVLNRADGSAKFDFGNTSVLVSVVGPVEVQLRDEKLDEATVEVVVRPAVGYPSTKEKLMESMLQSAFEPVIMGGIMPRTLLQIVVQIVKDDGAVLAAAVNAVTLGLLDAGIPMKYMASALTCMIHKDSHDLVLDPTADELENALSVHTFAFENLHNTPHVLLSDSTGRFSEEEYFTSHDVCFEAVDKVQGFLRTAVISKKEKEQQQTIGQ</sequence>
<dbReference type="GO" id="GO:0006364">
    <property type="term" value="P:rRNA processing"/>
    <property type="evidence" value="ECO:0007669"/>
    <property type="project" value="UniProtKB-KW"/>
</dbReference>
<dbReference type="OrthoDB" id="27298at2759"/>
<dbReference type="GO" id="GO:0071028">
    <property type="term" value="P:nuclear mRNA surveillance"/>
    <property type="evidence" value="ECO:0007669"/>
    <property type="project" value="TreeGrafter"/>
</dbReference>
<dbReference type="GO" id="GO:0000177">
    <property type="term" value="C:cytoplasmic exosome (RNase complex)"/>
    <property type="evidence" value="ECO:0007669"/>
    <property type="project" value="TreeGrafter"/>
</dbReference>
<evidence type="ECO:0000256" key="2">
    <source>
        <dbReference type="ARBA" id="ARBA00006678"/>
    </source>
</evidence>
<dbReference type="STRING" id="763407.A0A162TJ63"/>
<dbReference type="GeneID" id="29000433"/>
<dbReference type="GO" id="GO:0003723">
    <property type="term" value="F:RNA binding"/>
    <property type="evidence" value="ECO:0007669"/>
    <property type="project" value="TreeGrafter"/>
</dbReference>
<keyword evidence="5" id="KW-0539">Nucleus</keyword>
<keyword evidence="3" id="KW-0698">rRNA processing</keyword>
<evidence type="ECO:0000256" key="1">
    <source>
        <dbReference type="ARBA" id="ARBA00004123"/>
    </source>
</evidence>
<dbReference type="PANTHER" id="PTHR11953">
    <property type="entry name" value="EXOSOME COMPLEX COMPONENT"/>
    <property type="match status" value="1"/>
</dbReference>
<proteinExistence type="inferred from homology"/>
<dbReference type="Pfam" id="PF01138">
    <property type="entry name" value="RNase_PH"/>
    <property type="match status" value="1"/>
</dbReference>
<dbReference type="InterPro" id="IPR027408">
    <property type="entry name" value="PNPase/RNase_PH_dom_sf"/>
</dbReference>